<name>A0A1D2QRE8_9GAMM</name>
<comment type="caution">
    <text evidence="1">The sequence shown here is derived from an EMBL/GenBank/DDBJ whole genome shotgun (WGS) entry which is preliminary data.</text>
</comment>
<protein>
    <submittedName>
        <fullName evidence="1">Uncharacterized protein</fullName>
    </submittedName>
</protein>
<dbReference type="AlphaFoldDB" id="A0A1D2QRE8"/>
<sequence>MTIAIDQAEAVILAILPELVLLEGKVNSKGEYLLFDSLIINNAHIGDIDYVFKLYIAINSRTNDRRLAYESIDEALTALVEDWEVNQKVEIGRSKPYSIQGLIVYEIPLTVKGFDHVETI</sequence>
<dbReference type="STRING" id="62101.AB835_04680"/>
<organism evidence="1 2">
    <name type="scientific">Candidatus Endobugula sertula</name>
    <name type="common">Bugula neritina bacterial symbiont</name>
    <dbReference type="NCBI Taxonomy" id="62101"/>
    <lineage>
        <taxon>Bacteria</taxon>
        <taxon>Pseudomonadati</taxon>
        <taxon>Pseudomonadota</taxon>
        <taxon>Gammaproteobacteria</taxon>
        <taxon>Cellvibrionales</taxon>
        <taxon>Cellvibrionaceae</taxon>
        <taxon>Candidatus Endobugula</taxon>
    </lineage>
</organism>
<evidence type="ECO:0000313" key="2">
    <source>
        <dbReference type="Proteomes" id="UP000242502"/>
    </source>
</evidence>
<proteinExistence type="predicted"/>
<evidence type="ECO:0000313" key="1">
    <source>
        <dbReference type="EMBL" id="ODS24178.1"/>
    </source>
</evidence>
<gene>
    <name evidence="1" type="ORF">AB835_04680</name>
</gene>
<accession>A0A1D2QRE8</accession>
<dbReference type="Proteomes" id="UP000242502">
    <property type="component" value="Unassembled WGS sequence"/>
</dbReference>
<dbReference type="EMBL" id="MDLC01000012">
    <property type="protein sequence ID" value="ODS24178.1"/>
    <property type="molecule type" value="Genomic_DNA"/>
</dbReference>
<reference evidence="1 2" key="1">
    <citation type="journal article" date="2016" name="Appl. Environ. Microbiol.">
        <title>Lack of Overt Genome Reduction in the Bryostatin-Producing Bryozoan Symbiont "Candidatus Endobugula sertula".</title>
        <authorList>
            <person name="Miller I.J."/>
            <person name="Vanee N."/>
            <person name="Fong S.S."/>
            <person name="Lim-Fong G.E."/>
            <person name="Kwan J.C."/>
        </authorList>
    </citation>
    <scope>NUCLEOTIDE SEQUENCE [LARGE SCALE GENOMIC DNA]</scope>
    <source>
        <strain evidence="1">AB1-4</strain>
    </source>
</reference>